<protein>
    <recommendedName>
        <fullName evidence="3">Protein AAR2 homolog</fullName>
    </recommendedName>
    <alternativeName>
        <fullName evidence="7">AAR2 splicing factor homolog</fullName>
    </alternativeName>
</protein>
<reference evidence="11" key="2">
    <citation type="submission" date="2014-03" db="EMBL/GenBank/DDBJ databases">
        <title>The whipworm genome and dual-species transcriptomics of an intimate host-pathogen interaction.</title>
        <authorList>
            <person name="Foth B.J."/>
            <person name="Tsai I.J."/>
            <person name="Reid A.J."/>
            <person name="Bancroft A.J."/>
            <person name="Nichol S."/>
            <person name="Tracey A."/>
            <person name="Holroyd N."/>
            <person name="Cotton J.A."/>
            <person name="Stanley E.J."/>
            <person name="Zarowiecki M."/>
            <person name="Liu J.Z."/>
            <person name="Huckvale T."/>
            <person name="Cooper P.J."/>
            <person name="Grencis R.K."/>
            <person name="Berriman M."/>
        </authorList>
    </citation>
    <scope>NUCLEOTIDE SEQUENCE [LARGE SCALE GENOMIC DNA]</scope>
</reference>
<comment type="similarity">
    <text evidence="2">Belongs to the AAR2 family.</text>
</comment>
<dbReference type="Pfam" id="PF20981">
    <property type="entry name" value="AAR2_1st"/>
    <property type="match status" value="1"/>
</dbReference>
<dbReference type="InterPro" id="IPR033647">
    <property type="entry name" value="Aar2_N"/>
</dbReference>
<evidence type="ECO:0000256" key="7">
    <source>
        <dbReference type="ARBA" id="ARBA00030625"/>
    </source>
</evidence>
<evidence type="ECO:0000256" key="2">
    <source>
        <dbReference type="ARBA" id="ARBA00006281"/>
    </source>
</evidence>
<dbReference type="FunFam" id="1.25.40.550:FF:000001">
    <property type="entry name" value="AAR2 splicing factor homolog"/>
    <property type="match status" value="1"/>
</dbReference>
<evidence type="ECO:0000259" key="9">
    <source>
        <dbReference type="Pfam" id="PF05282"/>
    </source>
</evidence>
<dbReference type="Gene3D" id="2.60.34.20">
    <property type="match status" value="1"/>
</dbReference>
<accession>A0A077Z6S9</accession>
<organism evidence="11 12">
    <name type="scientific">Trichuris trichiura</name>
    <name type="common">Whipworm</name>
    <name type="synonym">Trichocephalus trichiurus</name>
    <dbReference type="NCBI Taxonomy" id="36087"/>
    <lineage>
        <taxon>Eukaryota</taxon>
        <taxon>Metazoa</taxon>
        <taxon>Ecdysozoa</taxon>
        <taxon>Nematoda</taxon>
        <taxon>Enoplea</taxon>
        <taxon>Dorylaimia</taxon>
        <taxon>Trichinellida</taxon>
        <taxon>Trichuridae</taxon>
        <taxon>Trichuris</taxon>
    </lineage>
</organism>
<evidence type="ECO:0000256" key="6">
    <source>
        <dbReference type="ARBA" id="ARBA00023187"/>
    </source>
</evidence>
<evidence type="ECO:0000256" key="4">
    <source>
        <dbReference type="ARBA" id="ARBA00022664"/>
    </source>
</evidence>
<dbReference type="PANTHER" id="PTHR12689:SF4">
    <property type="entry name" value="PROTEIN AAR2 HOMOLOG"/>
    <property type="match status" value="1"/>
</dbReference>
<dbReference type="InterPro" id="IPR033648">
    <property type="entry name" value="AAR2_C"/>
</dbReference>
<comment type="function">
    <text evidence="1">Component of the U5 snRNP complex that is required for spliceosome assembly and for pre-mRNA splicing.</text>
</comment>
<dbReference type="PANTHER" id="PTHR12689">
    <property type="entry name" value="A1 CISTRON SPLICING FACTOR AAR2-RELATED"/>
    <property type="match status" value="1"/>
</dbReference>
<dbReference type="EMBL" id="HG805948">
    <property type="protein sequence ID" value="CDW55333.1"/>
    <property type="molecule type" value="Genomic_DNA"/>
</dbReference>
<evidence type="ECO:0000256" key="8">
    <source>
        <dbReference type="ARBA" id="ARBA00047009"/>
    </source>
</evidence>
<keyword evidence="6" id="KW-0508">mRNA splicing</keyword>
<evidence type="ECO:0000256" key="5">
    <source>
        <dbReference type="ARBA" id="ARBA00022728"/>
    </source>
</evidence>
<keyword evidence="5" id="KW-0747">Spliceosome</keyword>
<dbReference type="InterPro" id="IPR038514">
    <property type="entry name" value="AAR2_C_sf"/>
</dbReference>
<dbReference type="Proteomes" id="UP000030665">
    <property type="component" value="Unassembled WGS sequence"/>
</dbReference>
<dbReference type="CDD" id="cd13777">
    <property type="entry name" value="Aar2_N"/>
    <property type="match status" value="1"/>
</dbReference>
<evidence type="ECO:0000313" key="11">
    <source>
        <dbReference type="EMBL" id="CDW55333.1"/>
    </source>
</evidence>
<dbReference type="Pfam" id="PF05282">
    <property type="entry name" value="AAR2"/>
    <property type="match status" value="1"/>
</dbReference>
<evidence type="ECO:0000256" key="3">
    <source>
        <dbReference type="ARBA" id="ARBA00016372"/>
    </source>
</evidence>
<proteinExistence type="inferred from homology"/>
<dbReference type="AlphaFoldDB" id="A0A077Z6S9"/>
<dbReference type="InterPro" id="IPR007946">
    <property type="entry name" value="AAR2"/>
</dbReference>
<comment type="subunit">
    <text evidence="8">Interacts with PRPF8 (via RNase H homology domain). Component of a U5 snRNP complex that contains PRPF8.</text>
</comment>
<evidence type="ECO:0000313" key="12">
    <source>
        <dbReference type="Proteomes" id="UP000030665"/>
    </source>
</evidence>
<dbReference type="STRING" id="36087.A0A077Z6S9"/>
<name>A0A077Z6S9_TRITR</name>
<sequence>MASTSANMSQEEALRLFENGGFFFIPNLPAGFEFGIDYNSWKTGPKFKGVKMIPPGCHFIFVSCSGGQGGQAPRIGFFHYFQPKQLLLMRTFTDLVDETDQEKVERIRLDLKNLDQYLGAYPFENSKTWFSLTYLIDGALIERLEPEIKRISAQCDLVSKEFEELGASGQRVDRQNPVRVRYSDSQGLPIMHLKPGSEIRFTAIPSADLGHCTVSERTARSMDLGFALRGMLATYERPKQLLGELQFAYICFLVGHVFEAFEQWKLLIRIFCNCEDALGELSDLFAEFIRVLHFQLKMTPQEFFVDIVSSNNFLAMALFNFFLLIDSSDSASVQLKRKSAKFKNALSAKYGWDFDSVPDEYQPVIVE</sequence>
<evidence type="ECO:0000256" key="1">
    <source>
        <dbReference type="ARBA" id="ARBA00003708"/>
    </source>
</evidence>
<dbReference type="GO" id="GO:0000244">
    <property type="term" value="P:spliceosomal tri-snRNP complex assembly"/>
    <property type="evidence" value="ECO:0007669"/>
    <property type="project" value="TreeGrafter"/>
</dbReference>
<dbReference type="InterPro" id="IPR038516">
    <property type="entry name" value="AAR2_N_sf"/>
</dbReference>
<feature type="domain" description="AAR2 N-terminal" evidence="10">
    <location>
        <begin position="20"/>
        <end position="146"/>
    </location>
</feature>
<dbReference type="FunFam" id="2.60.34.20:FF:000001">
    <property type="entry name" value="protein AAR2 homolog"/>
    <property type="match status" value="1"/>
</dbReference>
<evidence type="ECO:0000259" key="10">
    <source>
        <dbReference type="Pfam" id="PF20981"/>
    </source>
</evidence>
<gene>
    <name evidence="11" type="ORF">TTRE_0000360501</name>
</gene>
<dbReference type="Gene3D" id="1.25.40.550">
    <property type="entry name" value="Aar2, C-terminal domain-like"/>
    <property type="match status" value="1"/>
</dbReference>
<dbReference type="OrthoDB" id="201752at2759"/>
<keyword evidence="12" id="KW-1185">Reference proteome</keyword>
<dbReference type="GO" id="GO:0005681">
    <property type="term" value="C:spliceosomal complex"/>
    <property type="evidence" value="ECO:0007669"/>
    <property type="project" value="UniProtKB-KW"/>
</dbReference>
<dbReference type="CDD" id="cd13778">
    <property type="entry name" value="Aar2_C"/>
    <property type="match status" value="1"/>
</dbReference>
<reference evidence="11" key="1">
    <citation type="submission" date="2014-01" db="EMBL/GenBank/DDBJ databases">
        <authorList>
            <person name="Aslett M."/>
        </authorList>
    </citation>
    <scope>NUCLEOTIDE SEQUENCE</scope>
</reference>
<feature type="domain" description="AAR2 C-terminal" evidence="9">
    <location>
        <begin position="201"/>
        <end position="355"/>
    </location>
</feature>
<keyword evidence="4" id="KW-0507">mRNA processing</keyword>